<feature type="transmembrane region" description="Helical" evidence="6">
    <location>
        <begin position="132"/>
        <end position="149"/>
    </location>
</feature>
<evidence type="ECO:0000256" key="6">
    <source>
        <dbReference type="RuleBase" id="RU363108"/>
    </source>
</evidence>
<comment type="caution">
    <text evidence="6">Lacks conserved residue(s) required for the propagation of feature annotation.</text>
</comment>
<keyword evidence="6" id="KW-0675">Receptor</keyword>
<keyword evidence="4 6" id="KW-1133">Transmembrane helix</keyword>
<keyword evidence="5 6" id="KW-0472">Membrane</keyword>
<evidence type="ECO:0000256" key="3">
    <source>
        <dbReference type="ARBA" id="ARBA00022692"/>
    </source>
</evidence>
<feature type="transmembrane region" description="Helical" evidence="6">
    <location>
        <begin position="170"/>
        <end position="187"/>
    </location>
</feature>
<evidence type="ECO:0000256" key="4">
    <source>
        <dbReference type="ARBA" id="ARBA00022989"/>
    </source>
</evidence>
<dbReference type="Pfam" id="PF08395">
    <property type="entry name" value="7tm_7"/>
    <property type="match status" value="1"/>
</dbReference>
<comment type="function">
    <text evidence="6">Gustatory receptor which mediates acceptance or avoidance behavior, depending on its substrates.</text>
</comment>
<name>A0A182QSK9_9DIPT</name>
<reference evidence="7" key="2">
    <citation type="submission" date="2020-05" db="UniProtKB">
        <authorList>
            <consortium name="EnsemblMetazoa"/>
        </authorList>
    </citation>
    <scope>IDENTIFICATION</scope>
    <source>
        <strain evidence="7">FAR1</strain>
    </source>
</reference>
<keyword evidence="2 6" id="KW-1003">Cell membrane</keyword>
<feature type="transmembrane region" description="Helical" evidence="6">
    <location>
        <begin position="74"/>
        <end position="94"/>
    </location>
</feature>
<feature type="transmembrane region" description="Helical" evidence="6">
    <location>
        <begin position="41"/>
        <end position="62"/>
    </location>
</feature>
<evidence type="ECO:0000256" key="1">
    <source>
        <dbReference type="ARBA" id="ARBA00004651"/>
    </source>
</evidence>
<dbReference type="GO" id="GO:0007165">
    <property type="term" value="P:signal transduction"/>
    <property type="evidence" value="ECO:0007669"/>
    <property type="project" value="UniProtKB-KW"/>
</dbReference>
<dbReference type="EMBL" id="AXCN02000691">
    <property type="status" value="NOT_ANNOTATED_CDS"/>
    <property type="molecule type" value="Genomic_DNA"/>
</dbReference>
<organism evidence="7 8">
    <name type="scientific">Anopheles farauti</name>
    <dbReference type="NCBI Taxonomy" id="69004"/>
    <lineage>
        <taxon>Eukaryota</taxon>
        <taxon>Metazoa</taxon>
        <taxon>Ecdysozoa</taxon>
        <taxon>Arthropoda</taxon>
        <taxon>Hexapoda</taxon>
        <taxon>Insecta</taxon>
        <taxon>Pterygota</taxon>
        <taxon>Neoptera</taxon>
        <taxon>Endopterygota</taxon>
        <taxon>Diptera</taxon>
        <taxon>Nematocera</taxon>
        <taxon>Culicoidea</taxon>
        <taxon>Culicidae</taxon>
        <taxon>Anophelinae</taxon>
        <taxon>Anopheles</taxon>
    </lineage>
</organism>
<feature type="transmembrane region" description="Helical" evidence="6">
    <location>
        <begin position="229"/>
        <end position="251"/>
    </location>
</feature>
<dbReference type="AlphaFoldDB" id="A0A182QSK9"/>
<evidence type="ECO:0000313" key="7">
    <source>
        <dbReference type="EnsemblMetazoa" id="AFAF015998-PA"/>
    </source>
</evidence>
<dbReference type="InterPro" id="IPR013604">
    <property type="entry name" value="7TM_chemorcpt"/>
</dbReference>
<accession>A0A182QSK9</accession>
<reference evidence="8" key="1">
    <citation type="submission" date="2014-01" db="EMBL/GenBank/DDBJ databases">
        <title>The Genome Sequence of Anopheles farauti FAR1 (V2).</title>
        <authorList>
            <consortium name="The Broad Institute Genomics Platform"/>
            <person name="Neafsey D.E."/>
            <person name="Besansky N."/>
            <person name="Howell P."/>
            <person name="Walton C."/>
            <person name="Young S.K."/>
            <person name="Zeng Q."/>
            <person name="Gargeya S."/>
            <person name="Fitzgerald M."/>
            <person name="Haas B."/>
            <person name="Abouelleil A."/>
            <person name="Allen A.W."/>
            <person name="Alvarado L."/>
            <person name="Arachchi H.M."/>
            <person name="Berlin A.M."/>
            <person name="Chapman S.B."/>
            <person name="Gainer-Dewar J."/>
            <person name="Goldberg J."/>
            <person name="Griggs A."/>
            <person name="Gujja S."/>
            <person name="Hansen M."/>
            <person name="Howarth C."/>
            <person name="Imamovic A."/>
            <person name="Ireland A."/>
            <person name="Larimer J."/>
            <person name="McCowan C."/>
            <person name="Murphy C."/>
            <person name="Pearson M."/>
            <person name="Poon T.W."/>
            <person name="Priest M."/>
            <person name="Roberts A."/>
            <person name="Saif S."/>
            <person name="Shea T."/>
            <person name="Sisk P."/>
            <person name="Sykes S."/>
            <person name="Wortman J."/>
            <person name="Nusbaum C."/>
            <person name="Birren B."/>
        </authorList>
    </citation>
    <scope>NUCLEOTIDE SEQUENCE [LARGE SCALE GENOMIC DNA]</scope>
    <source>
        <strain evidence="8">FAR1</strain>
    </source>
</reference>
<dbReference type="GO" id="GO:0005886">
    <property type="term" value="C:plasma membrane"/>
    <property type="evidence" value="ECO:0007669"/>
    <property type="project" value="UniProtKB-SubCell"/>
</dbReference>
<keyword evidence="6" id="KW-0807">Transducer</keyword>
<evidence type="ECO:0000313" key="8">
    <source>
        <dbReference type="Proteomes" id="UP000075886"/>
    </source>
</evidence>
<comment type="similarity">
    <text evidence="6">Belongs to the insect chemoreceptor superfamily. Gustatory receptor (GR) family.</text>
</comment>
<keyword evidence="3 6" id="KW-0812">Transmembrane</keyword>
<dbReference type="VEuPathDB" id="VectorBase:AFAF015998"/>
<comment type="subcellular location">
    <subcellularLocation>
        <location evidence="1 6">Cell membrane</location>
        <topology evidence="1 6">Multi-pass membrane protein</topology>
    </subcellularLocation>
</comment>
<keyword evidence="8" id="KW-1185">Reference proteome</keyword>
<sequence>MGLFRELRGLLRLFVWSGLLPYVPPAPREAVLRRRAQRLYLIRLCLALLLFTAVSYLKVTVLNGYSMFMYSLSYVVWLLATLVDTVGIMALLIVNGLNAAQFGTLVELVVHVEQAIDGWTLGSGRPSSYPPYRWYAMAVLIVCLAYHTNRVMHYIDYSVHVILQIRFEEWITDMYLFYVILLLYAIGRCAKHLRRMLQDTIRCEAVAELCVVMRLRDDLLHCVELVSRVYGHVFMAICASWLVSITCIVYFDFILSGLQLNINQPYVFEHGVMLLRKSALVGGLVAVTGAVAERIKAITGISQHGETHHTLQNRPLTKLIDKLLLKSQFQDIRFTIYGVIPIDNSLSYMLPRGTRQLELLELEIALSTSSCSELGGSDSTSVVVDSWRSWLETAVHKNTS</sequence>
<dbReference type="Proteomes" id="UP000075886">
    <property type="component" value="Unassembled WGS sequence"/>
</dbReference>
<dbReference type="GO" id="GO:0050909">
    <property type="term" value="P:sensory perception of taste"/>
    <property type="evidence" value="ECO:0007669"/>
    <property type="project" value="InterPro"/>
</dbReference>
<evidence type="ECO:0000256" key="2">
    <source>
        <dbReference type="ARBA" id="ARBA00022475"/>
    </source>
</evidence>
<dbReference type="EnsemblMetazoa" id="AFAF015998-RA">
    <property type="protein sequence ID" value="AFAF015998-PA"/>
    <property type="gene ID" value="AFAF015998"/>
</dbReference>
<proteinExistence type="inferred from homology"/>
<evidence type="ECO:0000256" key="5">
    <source>
        <dbReference type="ARBA" id="ARBA00023136"/>
    </source>
</evidence>
<protein>
    <recommendedName>
        <fullName evidence="6">Gustatory receptor</fullName>
    </recommendedName>
</protein>